<sequence length="92" mass="10126">MMEARGGERRIVTVAMATPPDQKHSEKASTPNHPPVNKAMCHCPISGTTVKRYFNGALYSADPSNVTDSKISDISREICTHEIEVVFCPHET</sequence>
<dbReference type="AlphaFoldDB" id="A0AAV4Q5N8"/>
<evidence type="ECO:0000313" key="2">
    <source>
        <dbReference type="EMBL" id="GIY04426.1"/>
    </source>
</evidence>
<name>A0AAV4Q5N8_9ARAC</name>
<evidence type="ECO:0000313" key="3">
    <source>
        <dbReference type="Proteomes" id="UP001054837"/>
    </source>
</evidence>
<protein>
    <submittedName>
        <fullName evidence="2">Uncharacterized protein</fullName>
    </submittedName>
</protein>
<reference evidence="2 3" key="1">
    <citation type="submission" date="2021-06" db="EMBL/GenBank/DDBJ databases">
        <title>Caerostris darwini draft genome.</title>
        <authorList>
            <person name="Kono N."/>
            <person name="Arakawa K."/>
        </authorList>
    </citation>
    <scope>NUCLEOTIDE SEQUENCE [LARGE SCALE GENOMIC DNA]</scope>
</reference>
<keyword evidence="3" id="KW-1185">Reference proteome</keyword>
<organism evidence="2 3">
    <name type="scientific">Caerostris darwini</name>
    <dbReference type="NCBI Taxonomy" id="1538125"/>
    <lineage>
        <taxon>Eukaryota</taxon>
        <taxon>Metazoa</taxon>
        <taxon>Ecdysozoa</taxon>
        <taxon>Arthropoda</taxon>
        <taxon>Chelicerata</taxon>
        <taxon>Arachnida</taxon>
        <taxon>Araneae</taxon>
        <taxon>Araneomorphae</taxon>
        <taxon>Entelegynae</taxon>
        <taxon>Araneoidea</taxon>
        <taxon>Araneidae</taxon>
        <taxon>Caerostris</taxon>
    </lineage>
</organism>
<feature type="region of interest" description="Disordered" evidence="1">
    <location>
        <begin position="1"/>
        <end position="36"/>
    </location>
</feature>
<comment type="caution">
    <text evidence="2">The sequence shown here is derived from an EMBL/GenBank/DDBJ whole genome shotgun (WGS) entry which is preliminary data.</text>
</comment>
<feature type="compositionally biased region" description="Basic and acidic residues" evidence="1">
    <location>
        <begin position="1"/>
        <end position="11"/>
    </location>
</feature>
<gene>
    <name evidence="2" type="ORF">CDAR_13071</name>
</gene>
<accession>A0AAV4Q5N8</accession>
<evidence type="ECO:0000256" key="1">
    <source>
        <dbReference type="SAM" id="MobiDB-lite"/>
    </source>
</evidence>
<dbReference type="Proteomes" id="UP001054837">
    <property type="component" value="Unassembled WGS sequence"/>
</dbReference>
<dbReference type="EMBL" id="BPLQ01003926">
    <property type="protein sequence ID" value="GIY04426.1"/>
    <property type="molecule type" value="Genomic_DNA"/>
</dbReference>
<proteinExistence type="predicted"/>